<dbReference type="Proteomes" id="UP000233837">
    <property type="component" value="Unassembled WGS sequence"/>
</dbReference>
<organism evidence="1 2">
    <name type="scientific">Dendrobium catenatum</name>
    <dbReference type="NCBI Taxonomy" id="906689"/>
    <lineage>
        <taxon>Eukaryota</taxon>
        <taxon>Viridiplantae</taxon>
        <taxon>Streptophyta</taxon>
        <taxon>Embryophyta</taxon>
        <taxon>Tracheophyta</taxon>
        <taxon>Spermatophyta</taxon>
        <taxon>Magnoliopsida</taxon>
        <taxon>Liliopsida</taxon>
        <taxon>Asparagales</taxon>
        <taxon>Orchidaceae</taxon>
        <taxon>Epidendroideae</taxon>
        <taxon>Malaxideae</taxon>
        <taxon>Dendrobiinae</taxon>
        <taxon>Dendrobium</taxon>
    </lineage>
</organism>
<evidence type="ECO:0000313" key="1">
    <source>
        <dbReference type="EMBL" id="PKU62740.1"/>
    </source>
</evidence>
<keyword evidence="2" id="KW-1185">Reference proteome</keyword>
<protein>
    <submittedName>
        <fullName evidence="1">Uncharacterized protein</fullName>
    </submittedName>
</protein>
<name>A0A2I0VH49_9ASPA</name>
<dbReference type="EMBL" id="KZ504269">
    <property type="protein sequence ID" value="PKU62740.1"/>
    <property type="molecule type" value="Genomic_DNA"/>
</dbReference>
<reference evidence="1 2" key="1">
    <citation type="journal article" date="2016" name="Sci. Rep.">
        <title>The Dendrobium catenatum Lindl. genome sequence provides insights into polysaccharide synthase, floral development and adaptive evolution.</title>
        <authorList>
            <person name="Zhang G.Q."/>
            <person name="Xu Q."/>
            <person name="Bian C."/>
            <person name="Tsai W.C."/>
            <person name="Yeh C.M."/>
            <person name="Liu K.W."/>
            <person name="Yoshida K."/>
            <person name="Zhang L.S."/>
            <person name="Chang S.B."/>
            <person name="Chen F."/>
            <person name="Shi Y."/>
            <person name="Su Y.Y."/>
            <person name="Zhang Y.Q."/>
            <person name="Chen L.J."/>
            <person name="Yin Y."/>
            <person name="Lin M."/>
            <person name="Huang H."/>
            <person name="Deng H."/>
            <person name="Wang Z.W."/>
            <person name="Zhu S.L."/>
            <person name="Zhao X."/>
            <person name="Deng C."/>
            <person name="Niu S.C."/>
            <person name="Huang J."/>
            <person name="Wang M."/>
            <person name="Liu G.H."/>
            <person name="Yang H.J."/>
            <person name="Xiao X.J."/>
            <person name="Hsiao Y.Y."/>
            <person name="Wu W.L."/>
            <person name="Chen Y.Y."/>
            <person name="Mitsuda N."/>
            <person name="Ohme-Takagi M."/>
            <person name="Luo Y.B."/>
            <person name="Van de Peer Y."/>
            <person name="Liu Z.J."/>
        </authorList>
    </citation>
    <scope>NUCLEOTIDE SEQUENCE [LARGE SCALE GENOMIC DNA]</scope>
    <source>
        <tissue evidence="1">The whole plant</tissue>
    </source>
</reference>
<gene>
    <name evidence="1" type="ORF">MA16_Dca028505</name>
</gene>
<evidence type="ECO:0000313" key="2">
    <source>
        <dbReference type="Proteomes" id="UP000233837"/>
    </source>
</evidence>
<reference evidence="1 2" key="2">
    <citation type="journal article" date="2017" name="Nature">
        <title>The Apostasia genome and the evolution of orchids.</title>
        <authorList>
            <person name="Zhang G.Q."/>
            <person name="Liu K.W."/>
            <person name="Li Z."/>
            <person name="Lohaus R."/>
            <person name="Hsiao Y.Y."/>
            <person name="Niu S.C."/>
            <person name="Wang J.Y."/>
            <person name="Lin Y.C."/>
            <person name="Xu Q."/>
            <person name="Chen L.J."/>
            <person name="Yoshida K."/>
            <person name="Fujiwara S."/>
            <person name="Wang Z.W."/>
            <person name="Zhang Y.Q."/>
            <person name="Mitsuda N."/>
            <person name="Wang M."/>
            <person name="Liu G.H."/>
            <person name="Pecoraro L."/>
            <person name="Huang H.X."/>
            <person name="Xiao X.J."/>
            <person name="Lin M."/>
            <person name="Wu X.Y."/>
            <person name="Wu W.L."/>
            <person name="Chen Y.Y."/>
            <person name="Chang S.B."/>
            <person name="Sakamoto S."/>
            <person name="Ohme-Takagi M."/>
            <person name="Yagi M."/>
            <person name="Zeng S.J."/>
            <person name="Shen C.Y."/>
            <person name="Yeh C.M."/>
            <person name="Luo Y.B."/>
            <person name="Tsai W.C."/>
            <person name="Van de Peer Y."/>
            <person name="Liu Z.J."/>
        </authorList>
    </citation>
    <scope>NUCLEOTIDE SEQUENCE [LARGE SCALE GENOMIC DNA]</scope>
    <source>
        <tissue evidence="1">The whole plant</tissue>
    </source>
</reference>
<proteinExistence type="predicted"/>
<dbReference type="AlphaFoldDB" id="A0A2I0VH49"/>
<accession>A0A2I0VH49</accession>
<sequence>MATWSRTPRRPTAMEAAAITAGPARNLTPIAKVATLFPHAIILGCNAINNPAWPLPVTSSDILLFKEE</sequence>